<feature type="region of interest" description="Disordered" evidence="1">
    <location>
        <begin position="934"/>
        <end position="958"/>
    </location>
</feature>
<name>A0A1E7FN35_9STRA</name>
<dbReference type="PANTHER" id="PTHR37563:SF2">
    <property type="entry name" value="PHYTANOYL-COA DIOXYGENASE FAMILY PROTEIN (AFU_ORTHOLOGUE AFUA_2G03330)"/>
    <property type="match status" value="1"/>
</dbReference>
<dbReference type="EMBL" id="KV784355">
    <property type="protein sequence ID" value="OEU19568.1"/>
    <property type="molecule type" value="Genomic_DNA"/>
</dbReference>
<reference evidence="3 4" key="1">
    <citation type="submission" date="2016-09" db="EMBL/GenBank/DDBJ databases">
        <title>Extensive genetic diversity and differential bi-allelic expression allows diatom success in the polar Southern Ocean.</title>
        <authorList>
            <consortium name="DOE Joint Genome Institute"/>
            <person name="Mock T."/>
            <person name="Otillar R.P."/>
            <person name="Strauss J."/>
            <person name="Dupont C."/>
            <person name="Frickenhaus S."/>
            <person name="Maumus F."/>
            <person name="Mcmullan M."/>
            <person name="Sanges R."/>
            <person name="Schmutz J."/>
            <person name="Toseland A."/>
            <person name="Valas R."/>
            <person name="Veluchamy A."/>
            <person name="Ward B.J."/>
            <person name="Allen A."/>
            <person name="Barry K."/>
            <person name="Falciatore A."/>
            <person name="Ferrante M."/>
            <person name="Fortunato A.E."/>
            <person name="Gloeckner G."/>
            <person name="Gruber A."/>
            <person name="Hipkin R."/>
            <person name="Janech M."/>
            <person name="Kroth P."/>
            <person name="Leese F."/>
            <person name="Lindquist E."/>
            <person name="Lyon B.R."/>
            <person name="Martin J."/>
            <person name="Mayer C."/>
            <person name="Parker M."/>
            <person name="Quesneville H."/>
            <person name="Raymond J."/>
            <person name="Uhlig C."/>
            <person name="Valentin K.U."/>
            <person name="Worden A.Z."/>
            <person name="Armbrust E.V."/>
            <person name="Bowler C."/>
            <person name="Green B."/>
            <person name="Moulton V."/>
            <person name="Van Oosterhout C."/>
            <person name="Grigoriev I."/>
        </authorList>
    </citation>
    <scope>NUCLEOTIDE SEQUENCE [LARGE SCALE GENOMIC DNA]</scope>
    <source>
        <strain evidence="3 4">CCMP1102</strain>
    </source>
</reference>
<dbReference type="InterPro" id="IPR008775">
    <property type="entry name" value="Phytyl_CoA_dOase-like"/>
</dbReference>
<sequence>MCSTTKMKYDSNSNSNNNNGVHHEDSSPDVSKNKKKKKKKQASRLGFSLRFLLRFILFELPVLLCFLLLLSTIFLKELWYGPLNSLIDSFKLKPNDNMDELLGLYEARDNEITYYNRKCDIRDISTKDANDLLIEDNMTFEERRSTMLTHGAVVMKNILSKNTSTELRNYLESRHQEFHANNLKLSWNELFWDGDDGSRLALGLGPEDSDIVKKAISEVGSNPELKKTLESIVGNDPSIVEVSTLSTMHNAEPQGIHTDSDYFGSSVLYTRSFLHSYTMFIALQDTTAKMGATTLCPGTHWCADIDLENLCQCDTTNDNNENDNDINDNEESGGVCNTFEASSNGQTGLNDGVLLQGDAMMFNQNIWHRGPRNYDLQHQKNRVMFIVTFVSRRSTIEEGDNRQQGWGTYYYMRHNMWGNTLSDLETVLTGWSMNLWTSRIWKAYGLFAGRHRKGNLPWLEHFARQLANDMDFFESGELYDFKNHLQELKSNNIFGHVVIFGMGLFIRQYVLYEAPLFKRIHTNGINFQPFQELPSHILGVETHFDEITGEIESTTTHEEQLYPVDMLYQKQIHEQNEYKKSYPKHRNHYYYEKEIERIQRVRHVPVVEVVNEIPKQATAYPERYDILIGTRYDANFLSSMNDMLNYHPGNIIWNNLINEFSEYDYGSSVLGGEDDVATSMIDIIAQNIVHTILGRQQQQLLVLGSISSRGNNNNCHEGIPRRFLKQDYETGYWIIMTKKEATEITRYELLSSFDSTNTIEFLWTYWKQVLAKSRFGARRNTIMSKKYIPLIVDSWLLKTKNGLLFKKNNHKESCDISSKTKKKPSLLVTPMTTMTIMGASASAASAIRPSLSSSVMPSYYLLPSTARNILPKSLVSGGSSSSSANNSFLKEKYIAGDKNTFVSLNVIPFRQHLKEINSNTITLKIGDIITNSAPSPVSTTSNSSSTDGDGLSWNRGSR</sequence>
<dbReference type="PANTHER" id="PTHR37563">
    <property type="entry name" value="PHYTANOYL-COA DIOXYGENASE FAMILY PROTEIN (AFU_ORTHOLOGUE AFUA_2G03330)"/>
    <property type="match status" value="1"/>
</dbReference>
<dbReference type="Pfam" id="PF05721">
    <property type="entry name" value="PhyH"/>
    <property type="match status" value="1"/>
</dbReference>
<evidence type="ECO:0000256" key="2">
    <source>
        <dbReference type="SAM" id="Phobius"/>
    </source>
</evidence>
<dbReference type="Proteomes" id="UP000095751">
    <property type="component" value="Unassembled WGS sequence"/>
</dbReference>
<feature type="compositionally biased region" description="Low complexity" evidence="1">
    <location>
        <begin position="934"/>
        <end position="946"/>
    </location>
</feature>
<accession>A0A1E7FN35</accession>
<dbReference type="InterPro" id="IPR051961">
    <property type="entry name" value="Fungal_Metabolite_Diox"/>
</dbReference>
<keyword evidence="4" id="KW-1185">Reference proteome</keyword>
<feature type="region of interest" description="Disordered" evidence="1">
    <location>
        <begin position="1"/>
        <end position="38"/>
    </location>
</feature>
<keyword evidence="2" id="KW-0812">Transmembrane</keyword>
<keyword evidence="2" id="KW-1133">Transmembrane helix</keyword>
<dbReference type="InParanoid" id="A0A1E7FN35"/>
<dbReference type="SUPFAM" id="SSF51197">
    <property type="entry name" value="Clavaminate synthase-like"/>
    <property type="match status" value="1"/>
</dbReference>
<feature type="transmembrane region" description="Helical" evidence="2">
    <location>
        <begin position="51"/>
        <end position="75"/>
    </location>
</feature>
<organism evidence="3 4">
    <name type="scientific">Fragilariopsis cylindrus CCMP1102</name>
    <dbReference type="NCBI Taxonomy" id="635003"/>
    <lineage>
        <taxon>Eukaryota</taxon>
        <taxon>Sar</taxon>
        <taxon>Stramenopiles</taxon>
        <taxon>Ochrophyta</taxon>
        <taxon>Bacillariophyta</taxon>
        <taxon>Bacillariophyceae</taxon>
        <taxon>Bacillariophycidae</taxon>
        <taxon>Bacillariales</taxon>
        <taxon>Bacillariaceae</taxon>
        <taxon>Fragilariopsis</taxon>
    </lineage>
</organism>
<evidence type="ECO:0008006" key="5">
    <source>
        <dbReference type="Google" id="ProtNLM"/>
    </source>
</evidence>
<evidence type="ECO:0000313" key="4">
    <source>
        <dbReference type="Proteomes" id="UP000095751"/>
    </source>
</evidence>
<protein>
    <recommendedName>
        <fullName evidence="5">PhyH-domain-containing protein</fullName>
    </recommendedName>
</protein>
<dbReference type="OrthoDB" id="47287at2759"/>
<dbReference type="KEGG" id="fcy:FRACYDRAFT_235626"/>
<proteinExistence type="predicted"/>
<keyword evidence="2" id="KW-0472">Membrane</keyword>
<evidence type="ECO:0000313" key="3">
    <source>
        <dbReference type="EMBL" id="OEU19568.1"/>
    </source>
</evidence>
<dbReference type="AlphaFoldDB" id="A0A1E7FN35"/>
<gene>
    <name evidence="3" type="ORF">FRACYDRAFT_235626</name>
</gene>
<evidence type="ECO:0000256" key="1">
    <source>
        <dbReference type="SAM" id="MobiDB-lite"/>
    </source>
</evidence>
<dbReference type="Gene3D" id="2.60.120.620">
    <property type="entry name" value="q2cbj1_9rhob like domain"/>
    <property type="match status" value="1"/>
</dbReference>